<protein>
    <submittedName>
        <fullName evidence="1">Antitoxin</fullName>
    </submittedName>
</protein>
<name>A0A329QAY6_9ACTN</name>
<organism evidence="1 2">
    <name type="scientific">Phytoactinopolyspora halophila</name>
    <dbReference type="NCBI Taxonomy" id="1981511"/>
    <lineage>
        <taxon>Bacteria</taxon>
        <taxon>Bacillati</taxon>
        <taxon>Actinomycetota</taxon>
        <taxon>Actinomycetes</taxon>
        <taxon>Jiangellales</taxon>
        <taxon>Jiangellaceae</taxon>
        <taxon>Phytoactinopolyspora</taxon>
    </lineage>
</organism>
<evidence type="ECO:0000313" key="1">
    <source>
        <dbReference type="EMBL" id="RAW09231.1"/>
    </source>
</evidence>
<dbReference type="EMBL" id="QMIG01000049">
    <property type="protein sequence ID" value="RAW09231.1"/>
    <property type="molecule type" value="Genomic_DNA"/>
</dbReference>
<dbReference type="AlphaFoldDB" id="A0A329QAY6"/>
<comment type="caution">
    <text evidence="1">The sequence shown here is derived from an EMBL/GenBank/DDBJ whole genome shotgun (WGS) entry which is preliminary data.</text>
</comment>
<sequence>MIRTQVQLPDELHREARRLAEEQESTLADVIRRGLEYMVRIYPRRADAGARWHPPAPRRLGSIRAPVEQWREIANEGPPAP</sequence>
<evidence type="ECO:0000313" key="2">
    <source>
        <dbReference type="Proteomes" id="UP000250462"/>
    </source>
</evidence>
<gene>
    <name evidence="1" type="ORF">DPM12_22040</name>
</gene>
<proteinExistence type="predicted"/>
<dbReference type="Proteomes" id="UP000250462">
    <property type="component" value="Unassembled WGS sequence"/>
</dbReference>
<reference evidence="1 2" key="1">
    <citation type="submission" date="2018-06" db="EMBL/GenBank/DDBJ databases">
        <title>Phytoactinopolyspora halophila sp. nov., a novel halophilic actinomycete isolated from a saline soil in China.</title>
        <authorList>
            <person name="Tang S.-K."/>
        </authorList>
    </citation>
    <scope>NUCLEOTIDE SEQUENCE [LARGE SCALE GENOMIC DNA]</scope>
    <source>
        <strain evidence="1 2">YIM 96934</strain>
    </source>
</reference>
<dbReference type="RefSeq" id="WP_112260510.1">
    <property type="nucleotide sequence ID" value="NZ_QMIG01000049.1"/>
</dbReference>
<dbReference type="OrthoDB" id="4734332at2"/>
<keyword evidence="2" id="KW-1185">Reference proteome</keyword>
<accession>A0A329QAY6</accession>